<feature type="transmembrane region" description="Helical" evidence="10">
    <location>
        <begin position="242"/>
        <end position="262"/>
    </location>
</feature>
<keyword evidence="2 10" id="KW-0444">Lipid biosynthesis</keyword>
<keyword evidence="4 10" id="KW-0812">Transmembrane</keyword>
<dbReference type="PANTHER" id="PTHR11157:SF126">
    <property type="entry name" value="ELONGATION OF VERY LONG CHAIN FATTY ACIDS PROTEIN"/>
    <property type="match status" value="1"/>
</dbReference>
<evidence type="ECO:0000256" key="10">
    <source>
        <dbReference type="RuleBase" id="RU361115"/>
    </source>
</evidence>
<dbReference type="AlphaFoldDB" id="A0A809VKD6"/>
<dbReference type="GO" id="GO:0042761">
    <property type="term" value="P:very long-chain fatty acid biosynthetic process"/>
    <property type="evidence" value="ECO:0007669"/>
    <property type="project" value="TreeGrafter"/>
</dbReference>
<proteinExistence type="evidence at transcript level"/>
<dbReference type="Pfam" id="PF01151">
    <property type="entry name" value="ELO"/>
    <property type="match status" value="1"/>
</dbReference>
<evidence type="ECO:0000256" key="5">
    <source>
        <dbReference type="ARBA" id="ARBA00022832"/>
    </source>
</evidence>
<keyword evidence="3 10" id="KW-0808">Transferase</keyword>
<comment type="catalytic activity">
    <reaction evidence="10">
        <text>an acyl-CoA + malonyl-CoA + H(+) = a 3-oxoacyl-CoA + CO2 + CoA</text>
        <dbReference type="Rhea" id="RHEA:50252"/>
        <dbReference type="ChEBI" id="CHEBI:15378"/>
        <dbReference type="ChEBI" id="CHEBI:16526"/>
        <dbReference type="ChEBI" id="CHEBI:57287"/>
        <dbReference type="ChEBI" id="CHEBI:57384"/>
        <dbReference type="ChEBI" id="CHEBI:58342"/>
        <dbReference type="ChEBI" id="CHEBI:90726"/>
    </reaction>
    <physiologicalReaction direction="left-to-right" evidence="10">
        <dbReference type="Rhea" id="RHEA:50253"/>
    </physiologicalReaction>
</comment>
<dbReference type="GO" id="GO:0019367">
    <property type="term" value="P:fatty acid elongation, saturated fatty acid"/>
    <property type="evidence" value="ECO:0007669"/>
    <property type="project" value="TreeGrafter"/>
</dbReference>
<keyword evidence="6 10" id="KW-1133">Transmembrane helix</keyword>
<dbReference type="InterPro" id="IPR002076">
    <property type="entry name" value="ELO_fam"/>
</dbReference>
<dbReference type="PANTHER" id="PTHR11157">
    <property type="entry name" value="FATTY ACID ACYL TRANSFERASE-RELATED"/>
    <property type="match status" value="1"/>
</dbReference>
<organism evidence="11">
    <name type="scientific">Parietichytrium sp</name>
    <dbReference type="NCBI Taxonomy" id="1689869"/>
    <lineage>
        <taxon>Eukaryota</taxon>
        <taxon>Sar</taxon>
        <taxon>Stramenopiles</taxon>
        <taxon>Bigyra</taxon>
        <taxon>Labyrinthulomycetes</taxon>
        <taxon>Thraustochytrida</taxon>
        <taxon>Thraustochytriidae</taxon>
        <taxon>Parietichytrium</taxon>
    </lineage>
</organism>
<evidence type="ECO:0000256" key="6">
    <source>
        <dbReference type="ARBA" id="ARBA00022989"/>
    </source>
</evidence>
<feature type="transmembrane region" description="Helical" evidence="10">
    <location>
        <begin position="74"/>
        <end position="92"/>
    </location>
</feature>
<evidence type="ECO:0000256" key="8">
    <source>
        <dbReference type="ARBA" id="ARBA00023136"/>
    </source>
</evidence>
<keyword evidence="9 10" id="KW-0275">Fatty acid biosynthesis</keyword>
<sequence>MSNFGVGKANQIADPKLQVSTGDFLSNLLQAQQGRMANSSVWDDVVGRVETGVDQWMDGAKPYALTDGLPMMDVSTMLAFEVGYMAMLLFGIPIMKQMEKPFELKTIKLLHNLFLFGLSLYMCVETIRQAILGGYKVFGNDMEKGTESHAQGMSRIVYVFYVSKAYEFLDTAIMILCKKFNQVSFLHVYHHATIFAIWWAIAKYAPGGDAYFSVILNSFVHTVMYAYYFFSSQGFGFVKPIKPYITTLQMTQFMAMLVQSLYDYLFPCDYPQALVQLLGVYMITLLALFGNFFVQSYLKKPKKSKTN</sequence>
<dbReference type="PROSITE" id="PS01188">
    <property type="entry name" value="ELO"/>
    <property type="match status" value="1"/>
</dbReference>
<feature type="transmembrane region" description="Helical" evidence="10">
    <location>
        <begin position="188"/>
        <end position="205"/>
    </location>
</feature>
<protein>
    <recommendedName>
        <fullName evidence="10">Elongation of fatty acids protein</fullName>
        <ecNumber evidence="10">2.3.1.-</ecNumber>
    </recommendedName>
</protein>
<evidence type="ECO:0000256" key="2">
    <source>
        <dbReference type="ARBA" id="ARBA00022516"/>
    </source>
</evidence>
<accession>A0A809VKD6</accession>
<feature type="transmembrane region" description="Helical" evidence="10">
    <location>
        <begin position="274"/>
        <end position="294"/>
    </location>
</feature>
<dbReference type="GO" id="GO:0030148">
    <property type="term" value="P:sphingolipid biosynthetic process"/>
    <property type="evidence" value="ECO:0007669"/>
    <property type="project" value="TreeGrafter"/>
</dbReference>
<evidence type="ECO:0000256" key="3">
    <source>
        <dbReference type="ARBA" id="ARBA00022679"/>
    </source>
</evidence>
<dbReference type="GO" id="GO:0005789">
    <property type="term" value="C:endoplasmic reticulum membrane"/>
    <property type="evidence" value="ECO:0007669"/>
    <property type="project" value="TreeGrafter"/>
</dbReference>
<keyword evidence="5 10" id="KW-0276">Fatty acid metabolism</keyword>
<comment type="subcellular location">
    <subcellularLocation>
        <location evidence="1">Membrane</location>
        <topology evidence="1">Multi-pass membrane protein</topology>
    </subcellularLocation>
</comment>
<evidence type="ECO:0000256" key="1">
    <source>
        <dbReference type="ARBA" id="ARBA00004141"/>
    </source>
</evidence>
<evidence type="ECO:0000256" key="9">
    <source>
        <dbReference type="ARBA" id="ARBA00023160"/>
    </source>
</evidence>
<feature type="transmembrane region" description="Helical" evidence="10">
    <location>
        <begin position="113"/>
        <end position="135"/>
    </location>
</feature>
<dbReference type="GO" id="GO:0034626">
    <property type="term" value="P:fatty acid elongation, polyunsaturated fatty acid"/>
    <property type="evidence" value="ECO:0007669"/>
    <property type="project" value="TreeGrafter"/>
</dbReference>
<dbReference type="GO" id="GO:0034625">
    <property type="term" value="P:fatty acid elongation, monounsaturated fatty acid"/>
    <property type="evidence" value="ECO:0007669"/>
    <property type="project" value="TreeGrafter"/>
</dbReference>
<keyword evidence="8 10" id="KW-0472">Membrane</keyword>
<dbReference type="InterPro" id="IPR030457">
    <property type="entry name" value="ELO_CS"/>
</dbReference>
<evidence type="ECO:0000256" key="7">
    <source>
        <dbReference type="ARBA" id="ARBA00023098"/>
    </source>
</evidence>
<dbReference type="EC" id="2.3.1.-" evidence="10"/>
<dbReference type="EMBL" id="LC530192">
    <property type="protein sequence ID" value="BCB67644.1"/>
    <property type="molecule type" value="mRNA"/>
</dbReference>
<dbReference type="GO" id="GO:0009922">
    <property type="term" value="F:fatty acid elongase activity"/>
    <property type="evidence" value="ECO:0007669"/>
    <property type="project" value="InterPro"/>
</dbReference>
<evidence type="ECO:0000313" key="11">
    <source>
        <dbReference type="EMBL" id="BCB67644.1"/>
    </source>
</evidence>
<evidence type="ECO:0000256" key="4">
    <source>
        <dbReference type="ARBA" id="ARBA00022692"/>
    </source>
</evidence>
<keyword evidence="7 10" id="KW-0443">Lipid metabolism</keyword>
<gene>
    <name evidence="11" type="primary">elo-2</name>
</gene>
<name>A0A809VKD6_9STRA</name>
<feature type="transmembrane region" description="Helical" evidence="10">
    <location>
        <begin position="211"/>
        <end position="230"/>
    </location>
</feature>
<reference evidence="11" key="1">
    <citation type="submission" date="2020-03" db="EMBL/GenBank/DDBJ databases">
        <title>A novel DHA synthesis system in thraustochytrids and its modification to produce EPA and n-3DPA.</title>
        <authorList>
            <person name="Ishibashi Y."/>
            <person name="Goda H."/>
            <person name="Hamaguchi R."/>
            <person name="Sakaguchi K."/>
            <person name="Sekiguchi T."/>
            <person name="Ishiwata Y."/>
            <person name="Okita Y."/>
            <person name="Mochinaga S."/>
            <person name="Ikeuchi S."/>
            <person name="Mizoguchi T."/>
            <person name="Mori K."/>
            <person name="Tashiro K."/>
            <person name="Okino N."/>
            <person name="Honda D."/>
            <person name="Hayashi M."/>
            <person name="Ito M."/>
        </authorList>
    </citation>
    <scope>NUCLEOTIDE SEQUENCE</scope>
    <source>
        <strain evidence="11">SEK358</strain>
    </source>
</reference>
<comment type="similarity">
    <text evidence="10">Belongs to the ELO family.</text>
</comment>